<dbReference type="InterPro" id="IPR000182">
    <property type="entry name" value="GNAT_dom"/>
</dbReference>
<evidence type="ECO:0000313" key="3">
    <source>
        <dbReference type="Proteomes" id="UP000239480"/>
    </source>
</evidence>
<dbReference type="PROSITE" id="PS51186">
    <property type="entry name" value="GNAT"/>
    <property type="match status" value="1"/>
</dbReference>
<protein>
    <submittedName>
        <fullName evidence="2">Acetyltransferase (GNAT) family protein</fullName>
    </submittedName>
</protein>
<dbReference type="OrthoDB" id="9797456at2"/>
<sequence length="135" mass="15007">MALTVSHSHEDQDLDLICEFILSAYWSKGRSADRIRRAVAASCVVGIFENGRQIGFARAFSDMALVAYVMDVFIVEDARGRGLGVRIMCELLAHPDLRDVPVWRLTTEDAQGLYQNLGFEVAENGTAMRLDRSAV</sequence>
<keyword evidence="2" id="KW-0808">Transferase</keyword>
<dbReference type="AlphaFoldDB" id="A0A2T0RVQ2"/>
<dbReference type="Gene3D" id="3.40.630.30">
    <property type="match status" value="1"/>
</dbReference>
<dbReference type="PANTHER" id="PTHR43233:SF1">
    <property type="entry name" value="FAMILY N-ACETYLTRANSFERASE, PUTATIVE (AFU_ORTHOLOGUE AFUA_6G03350)-RELATED"/>
    <property type="match status" value="1"/>
</dbReference>
<dbReference type="RefSeq" id="WP_106204162.1">
    <property type="nucleotide sequence ID" value="NZ_PVTD01000002.1"/>
</dbReference>
<dbReference type="InterPro" id="IPR016181">
    <property type="entry name" value="Acyl_CoA_acyltransferase"/>
</dbReference>
<dbReference type="Pfam" id="PF13508">
    <property type="entry name" value="Acetyltransf_7"/>
    <property type="match status" value="1"/>
</dbReference>
<dbReference type="EMBL" id="PVTD01000002">
    <property type="protein sequence ID" value="PRY25244.1"/>
    <property type="molecule type" value="Genomic_DNA"/>
</dbReference>
<accession>A0A2T0RVQ2</accession>
<feature type="domain" description="N-acetyltransferase" evidence="1">
    <location>
        <begin position="3"/>
        <end position="135"/>
    </location>
</feature>
<proteinExistence type="predicted"/>
<organism evidence="2 3">
    <name type="scientific">Aliiruegeria haliotis</name>
    <dbReference type="NCBI Taxonomy" id="1280846"/>
    <lineage>
        <taxon>Bacteria</taxon>
        <taxon>Pseudomonadati</taxon>
        <taxon>Pseudomonadota</taxon>
        <taxon>Alphaproteobacteria</taxon>
        <taxon>Rhodobacterales</taxon>
        <taxon>Roseobacteraceae</taxon>
        <taxon>Aliiruegeria</taxon>
    </lineage>
</organism>
<dbReference type="GO" id="GO:0016747">
    <property type="term" value="F:acyltransferase activity, transferring groups other than amino-acyl groups"/>
    <property type="evidence" value="ECO:0007669"/>
    <property type="project" value="InterPro"/>
</dbReference>
<comment type="caution">
    <text evidence="2">The sequence shown here is derived from an EMBL/GenBank/DDBJ whole genome shotgun (WGS) entry which is preliminary data.</text>
</comment>
<dbReference type="PANTHER" id="PTHR43233">
    <property type="entry name" value="FAMILY N-ACETYLTRANSFERASE, PUTATIVE (AFU_ORTHOLOGUE AFUA_6G03350)-RELATED"/>
    <property type="match status" value="1"/>
</dbReference>
<keyword evidence="3" id="KW-1185">Reference proteome</keyword>
<gene>
    <name evidence="2" type="ORF">CLV78_102421</name>
</gene>
<reference evidence="2 3" key="1">
    <citation type="submission" date="2018-03" db="EMBL/GenBank/DDBJ databases">
        <title>Genomic Encyclopedia of Archaeal and Bacterial Type Strains, Phase II (KMG-II): from individual species to whole genera.</title>
        <authorList>
            <person name="Goeker M."/>
        </authorList>
    </citation>
    <scope>NUCLEOTIDE SEQUENCE [LARGE SCALE GENOMIC DNA]</scope>
    <source>
        <strain evidence="2 3">DSM 29328</strain>
    </source>
</reference>
<dbReference type="SUPFAM" id="SSF55729">
    <property type="entry name" value="Acyl-CoA N-acyltransferases (Nat)"/>
    <property type="match status" value="1"/>
</dbReference>
<evidence type="ECO:0000313" key="2">
    <source>
        <dbReference type="EMBL" id="PRY25244.1"/>
    </source>
</evidence>
<dbReference type="CDD" id="cd04301">
    <property type="entry name" value="NAT_SF"/>
    <property type="match status" value="1"/>
</dbReference>
<dbReference type="InterPro" id="IPR053144">
    <property type="entry name" value="Acetyltransferase_Butenolide"/>
</dbReference>
<evidence type="ECO:0000259" key="1">
    <source>
        <dbReference type="PROSITE" id="PS51186"/>
    </source>
</evidence>
<dbReference type="Proteomes" id="UP000239480">
    <property type="component" value="Unassembled WGS sequence"/>
</dbReference>
<name>A0A2T0RVQ2_9RHOB</name>